<sequence>RRPARPLAAAGYRAGASGRLDAVRRRAVSAGRRGQPPRQHPRPAAAGLPAFAGRWRHHGPVRAAGQLAVFAAGPDAARRPRTRRAPRRAAAGPPENRGNRNAALGRQPRGAPGERQPHGGAPNQRPAGRACRDLR</sequence>
<protein>
    <submittedName>
        <fullName evidence="2">Uncharacterized protein</fullName>
    </submittedName>
</protein>
<evidence type="ECO:0000313" key="2">
    <source>
        <dbReference type="EMBL" id="GFD46834.1"/>
    </source>
</evidence>
<reference evidence="2" key="1">
    <citation type="journal article" date="2019" name="Sci. Rep.">
        <title>Draft genome of Tanacetum cinerariifolium, the natural source of mosquito coil.</title>
        <authorList>
            <person name="Yamashiro T."/>
            <person name="Shiraishi A."/>
            <person name="Satake H."/>
            <person name="Nakayama K."/>
        </authorList>
    </citation>
    <scope>NUCLEOTIDE SEQUENCE</scope>
</reference>
<feature type="region of interest" description="Disordered" evidence="1">
    <location>
        <begin position="24"/>
        <end position="48"/>
    </location>
</feature>
<feature type="non-terminal residue" evidence="2">
    <location>
        <position position="135"/>
    </location>
</feature>
<proteinExistence type="predicted"/>
<dbReference type="AlphaFoldDB" id="A0A699WQT6"/>
<feature type="compositionally biased region" description="Low complexity" evidence="1">
    <location>
        <begin position="28"/>
        <end position="47"/>
    </location>
</feature>
<name>A0A699WQT6_TANCI</name>
<gene>
    <name evidence="2" type="ORF">Tci_918803</name>
</gene>
<evidence type="ECO:0000256" key="1">
    <source>
        <dbReference type="SAM" id="MobiDB-lite"/>
    </source>
</evidence>
<feature type="non-terminal residue" evidence="2">
    <location>
        <position position="1"/>
    </location>
</feature>
<comment type="caution">
    <text evidence="2">The sequence shown here is derived from an EMBL/GenBank/DDBJ whole genome shotgun (WGS) entry which is preliminary data.</text>
</comment>
<accession>A0A699WQT6</accession>
<feature type="region of interest" description="Disordered" evidence="1">
    <location>
        <begin position="71"/>
        <end position="135"/>
    </location>
</feature>
<dbReference type="EMBL" id="BKCJ011684478">
    <property type="protein sequence ID" value="GFD46834.1"/>
    <property type="molecule type" value="Genomic_DNA"/>
</dbReference>
<organism evidence="2">
    <name type="scientific">Tanacetum cinerariifolium</name>
    <name type="common">Dalmatian daisy</name>
    <name type="synonym">Chrysanthemum cinerariifolium</name>
    <dbReference type="NCBI Taxonomy" id="118510"/>
    <lineage>
        <taxon>Eukaryota</taxon>
        <taxon>Viridiplantae</taxon>
        <taxon>Streptophyta</taxon>
        <taxon>Embryophyta</taxon>
        <taxon>Tracheophyta</taxon>
        <taxon>Spermatophyta</taxon>
        <taxon>Magnoliopsida</taxon>
        <taxon>eudicotyledons</taxon>
        <taxon>Gunneridae</taxon>
        <taxon>Pentapetalae</taxon>
        <taxon>asterids</taxon>
        <taxon>campanulids</taxon>
        <taxon>Asterales</taxon>
        <taxon>Asteraceae</taxon>
        <taxon>Asteroideae</taxon>
        <taxon>Anthemideae</taxon>
        <taxon>Anthemidinae</taxon>
        <taxon>Tanacetum</taxon>
    </lineage>
</organism>